<proteinExistence type="predicted"/>
<name>A0A2S6HNI0_9FIRM</name>
<sequence length="123" mass="13658">MKKHTLLITILLLICQLTACSIKAKHPVIQEATEMTNKQVSCTLKQFSYYGIDCIAATASSASFVDGMSEDFNAYDLTDSNDNEYVLILTKSSKEFIALLHSDGELMCGLIDNHTTPKLFEDK</sequence>
<reference evidence="2 3" key="1">
    <citation type="submission" date="2018-02" db="EMBL/GenBank/DDBJ databases">
        <title>Genomic Encyclopedia of Archaeal and Bacterial Type Strains, Phase II (KMG-II): from individual species to whole genera.</title>
        <authorList>
            <person name="Goeker M."/>
        </authorList>
    </citation>
    <scope>NUCLEOTIDE SEQUENCE [LARGE SCALE GENOMIC DNA]</scope>
    <source>
        <strain evidence="2 3">DSM 3808</strain>
    </source>
</reference>
<evidence type="ECO:0000313" key="2">
    <source>
        <dbReference type="EMBL" id="PPK79019.1"/>
    </source>
</evidence>
<dbReference type="RefSeq" id="WP_104438707.1">
    <property type="nucleotide sequence ID" value="NZ_PTJA01000012.1"/>
</dbReference>
<keyword evidence="3" id="KW-1185">Reference proteome</keyword>
<accession>A0A2S6HNI0</accession>
<dbReference type="EMBL" id="PTJA01000012">
    <property type="protein sequence ID" value="PPK79019.1"/>
    <property type="molecule type" value="Genomic_DNA"/>
</dbReference>
<evidence type="ECO:0000313" key="3">
    <source>
        <dbReference type="Proteomes" id="UP000237749"/>
    </source>
</evidence>
<dbReference type="AlphaFoldDB" id="A0A2S6HNI0"/>
<evidence type="ECO:0008006" key="4">
    <source>
        <dbReference type="Google" id="ProtNLM"/>
    </source>
</evidence>
<feature type="signal peptide" evidence="1">
    <location>
        <begin position="1"/>
        <end position="19"/>
    </location>
</feature>
<feature type="chain" id="PRO_5038793188" description="Lipoprotein" evidence="1">
    <location>
        <begin position="20"/>
        <end position="123"/>
    </location>
</feature>
<protein>
    <recommendedName>
        <fullName evidence="4">Lipoprotein</fullName>
    </recommendedName>
</protein>
<comment type="caution">
    <text evidence="2">The sequence shown here is derived from an EMBL/GenBank/DDBJ whole genome shotgun (WGS) entry which is preliminary data.</text>
</comment>
<organism evidence="2 3">
    <name type="scientific">Lacrimispora xylanisolvens</name>
    <dbReference type="NCBI Taxonomy" id="384636"/>
    <lineage>
        <taxon>Bacteria</taxon>
        <taxon>Bacillati</taxon>
        <taxon>Bacillota</taxon>
        <taxon>Clostridia</taxon>
        <taxon>Lachnospirales</taxon>
        <taxon>Lachnospiraceae</taxon>
        <taxon>Lacrimispora</taxon>
    </lineage>
</organism>
<gene>
    <name evidence="2" type="ORF">BXY41_112179</name>
</gene>
<evidence type="ECO:0000256" key="1">
    <source>
        <dbReference type="SAM" id="SignalP"/>
    </source>
</evidence>
<dbReference type="Proteomes" id="UP000237749">
    <property type="component" value="Unassembled WGS sequence"/>
</dbReference>
<keyword evidence="1" id="KW-0732">Signal</keyword>